<dbReference type="GO" id="GO:0015485">
    <property type="term" value="F:cholesterol binding"/>
    <property type="evidence" value="ECO:0007669"/>
    <property type="project" value="InterPro"/>
</dbReference>
<keyword evidence="2" id="KW-1185">Reference proteome</keyword>
<accession>A0A1G6NHG1</accession>
<dbReference type="Proteomes" id="UP000198757">
    <property type="component" value="Unassembled WGS sequence"/>
</dbReference>
<evidence type="ECO:0000313" key="2">
    <source>
        <dbReference type="Proteomes" id="UP000198757"/>
    </source>
</evidence>
<dbReference type="SUPFAM" id="SSF56978">
    <property type="entry name" value="Perfringolysin"/>
    <property type="match status" value="1"/>
</dbReference>
<evidence type="ECO:0000313" key="1">
    <source>
        <dbReference type="EMBL" id="SDC66756.1"/>
    </source>
</evidence>
<gene>
    <name evidence="1" type="ORF">SAMN04487894_103262</name>
</gene>
<sequence>MKNTLENALMVLKPGSFMARYKIVPAVLALIFLIASCGKKDIPLNPPGPEPPNSPDPPVTIVQGKKAQIDSIRAALKANSFNKEVLRDSVWEDSSGVSFFIRYSADYYRVNDGNEAEIYPGAFLNKKDFQEAVLTPFNGYPDHPVALSSTAGGIAGDTLIAPNRTAFTGLMDHWFKGLQNGDVSLSSGRVPFKRYSTALFNFPGWIIGENSAFEQIDPAYLVPRLPDGTDAIAKRSGYVVYSMGVYHHVLFNDARDYNEHKASYAGLLKNDACFISDLVYGYAAYVFLESDATEERLKSAVNSYFNNWATADDIAVLKSADARVYYQHVNRNSIAARDLNGYERLIEFKKLFEQPFNYKGVPLVYRVKGIRTEGSSVSLYPVQSDRVYKTAFRLK</sequence>
<organism evidence="1 2">
    <name type="scientific">Niabella drilacis (strain DSM 25811 / CCM 8410 / CCUG 62505 / LMG 26954 / E90)</name>
    <dbReference type="NCBI Taxonomy" id="1285928"/>
    <lineage>
        <taxon>Bacteria</taxon>
        <taxon>Pseudomonadati</taxon>
        <taxon>Bacteroidota</taxon>
        <taxon>Chitinophagia</taxon>
        <taxon>Chitinophagales</taxon>
        <taxon>Chitinophagaceae</taxon>
        <taxon>Niabella</taxon>
    </lineage>
</organism>
<dbReference type="AlphaFoldDB" id="A0A1G6NHG1"/>
<reference evidence="2" key="1">
    <citation type="submission" date="2016-10" db="EMBL/GenBank/DDBJ databases">
        <authorList>
            <person name="Varghese N."/>
            <person name="Submissions S."/>
        </authorList>
    </citation>
    <scope>NUCLEOTIDE SEQUENCE [LARGE SCALE GENOMIC DNA]</scope>
    <source>
        <strain evidence="2">DSM 25811 / CCM 8410 / LMG 26954 / E90</strain>
    </source>
</reference>
<protein>
    <submittedName>
        <fullName evidence="1">Uncharacterized protein</fullName>
    </submittedName>
</protein>
<name>A0A1G6NHG1_NIADE</name>
<dbReference type="STRING" id="1285928.SAMN04487894_103262"/>
<proteinExistence type="predicted"/>
<dbReference type="InterPro" id="IPR036359">
    <property type="entry name" value="Thiol_cytolysin_sf"/>
</dbReference>
<dbReference type="EMBL" id="FMZO01000003">
    <property type="protein sequence ID" value="SDC66756.1"/>
    <property type="molecule type" value="Genomic_DNA"/>
</dbReference>